<keyword evidence="3" id="KW-1185">Reference proteome</keyword>
<accession>A0AA85J8B0</accession>
<dbReference type="GO" id="GO:0005737">
    <property type="term" value="C:cytoplasm"/>
    <property type="evidence" value="ECO:0007669"/>
    <property type="project" value="TreeGrafter"/>
</dbReference>
<evidence type="ECO:0000313" key="3">
    <source>
        <dbReference type="Proteomes" id="UP000050795"/>
    </source>
</evidence>
<dbReference type="InterPro" id="IPR011022">
    <property type="entry name" value="Arrestin_C-like"/>
</dbReference>
<dbReference type="PANTHER" id="PTHR11792:SF17">
    <property type="entry name" value="KURTZ ARRESTIN"/>
    <property type="match status" value="1"/>
</dbReference>
<name>A0AA85J8B0_TRIRE</name>
<dbReference type="InterPro" id="IPR014756">
    <property type="entry name" value="Ig_E-set"/>
</dbReference>
<protein>
    <recommendedName>
        <fullName evidence="2">Arrestin C-terminal-like domain-containing protein</fullName>
    </recommendedName>
</protein>
<dbReference type="InterPro" id="IPR000698">
    <property type="entry name" value="Arrestin"/>
</dbReference>
<dbReference type="GO" id="GO:0002031">
    <property type="term" value="P:G protein-coupled receptor internalization"/>
    <property type="evidence" value="ECO:0007669"/>
    <property type="project" value="TreeGrafter"/>
</dbReference>
<dbReference type="Pfam" id="PF02752">
    <property type="entry name" value="Arrestin_C"/>
    <property type="match status" value="1"/>
</dbReference>
<dbReference type="AlphaFoldDB" id="A0AA85J8B0"/>
<evidence type="ECO:0000259" key="2">
    <source>
        <dbReference type="Pfam" id="PF02752"/>
    </source>
</evidence>
<feature type="domain" description="Arrestin C-terminal-like" evidence="2">
    <location>
        <begin position="21"/>
        <end position="73"/>
    </location>
</feature>
<dbReference type="SUPFAM" id="SSF81296">
    <property type="entry name" value="E set domains"/>
    <property type="match status" value="1"/>
</dbReference>
<sequence>FAFSLIKNIYLFFFFEIYFLASKKYYHGESIEINVLVDNNSNKTVKKIKLSVIQITDITLFSHAVYRCTVDESEYE</sequence>
<proteinExistence type="inferred from homology"/>
<dbReference type="Proteomes" id="UP000050795">
    <property type="component" value="Unassembled WGS sequence"/>
</dbReference>
<dbReference type="InterPro" id="IPR014752">
    <property type="entry name" value="Arrestin-like_C"/>
</dbReference>
<evidence type="ECO:0000256" key="1">
    <source>
        <dbReference type="ARBA" id="ARBA00005298"/>
    </source>
</evidence>
<comment type="similarity">
    <text evidence="1">Belongs to the arrestin family.</text>
</comment>
<dbReference type="GO" id="GO:0001664">
    <property type="term" value="F:G protein-coupled receptor binding"/>
    <property type="evidence" value="ECO:0007669"/>
    <property type="project" value="TreeGrafter"/>
</dbReference>
<reference evidence="4" key="2">
    <citation type="submission" date="2023-11" db="UniProtKB">
        <authorList>
            <consortium name="WormBaseParasite"/>
        </authorList>
    </citation>
    <scope>IDENTIFICATION</scope>
</reference>
<dbReference type="Gene3D" id="2.60.40.640">
    <property type="match status" value="1"/>
</dbReference>
<organism evidence="3 4">
    <name type="scientific">Trichobilharzia regenti</name>
    <name type="common">Nasal bird schistosome</name>
    <dbReference type="NCBI Taxonomy" id="157069"/>
    <lineage>
        <taxon>Eukaryota</taxon>
        <taxon>Metazoa</taxon>
        <taxon>Spiralia</taxon>
        <taxon>Lophotrochozoa</taxon>
        <taxon>Platyhelminthes</taxon>
        <taxon>Trematoda</taxon>
        <taxon>Digenea</taxon>
        <taxon>Strigeidida</taxon>
        <taxon>Schistosomatoidea</taxon>
        <taxon>Schistosomatidae</taxon>
        <taxon>Trichobilharzia</taxon>
    </lineage>
</organism>
<dbReference type="WBParaSite" id="TREG1_137280.1">
    <property type="protein sequence ID" value="TREG1_137280.1"/>
    <property type="gene ID" value="TREG1_137280"/>
</dbReference>
<dbReference type="GO" id="GO:0007165">
    <property type="term" value="P:signal transduction"/>
    <property type="evidence" value="ECO:0007669"/>
    <property type="project" value="InterPro"/>
</dbReference>
<dbReference type="PANTHER" id="PTHR11792">
    <property type="entry name" value="ARRESTIN"/>
    <property type="match status" value="1"/>
</dbReference>
<evidence type="ECO:0000313" key="4">
    <source>
        <dbReference type="WBParaSite" id="TREG1_137280.1"/>
    </source>
</evidence>
<reference evidence="3" key="1">
    <citation type="submission" date="2022-06" db="EMBL/GenBank/DDBJ databases">
        <authorList>
            <person name="Berger JAMES D."/>
            <person name="Berger JAMES D."/>
        </authorList>
    </citation>
    <scope>NUCLEOTIDE SEQUENCE [LARGE SCALE GENOMIC DNA]</scope>
</reference>